<feature type="transmembrane region" description="Helical" evidence="1">
    <location>
        <begin position="48"/>
        <end position="69"/>
    </location>
</feature>
<protein>
    <recommendedName>
        <fullName evidence="2">FbpC C-terminal regulatory nucleotide binding domain-containing protein</fullName>
    </recommendedName>
</protein>
<sequence>MTHPDDTREEALLRAQLHRLVDDVEPRGDTLPKLLSAARRRRSPRRPLFLAAGAAVAATAVFLVALLSLPSNQTEPASVQPNSYLAAPGRGVIAAFDVVSGRQVRQVATIGGEPAEALATDRERIYAIVATGPHRRIVEISADGGQRVVTEALSHAPVLAAGGGHVAYLDGPSVVVRGGAERRLPIPRGERVLDLALASDGRLAVLTTREGSQAGVIRIVAPDAVSLTEQPGIAATGACGPLAIAWSGQELAALRPTDCGSGRVRVTTLDGRSGDQIGAGAPFDTGSFDGEDVQLSVDRLGRFLVSVAGQRQWLVDGSDVRALPPACAPAGQCAVVPATFWG</sequence>
<dbReference type="Gene3D" id="2.40.50.470">
    <property type="match status" value="1"/>
</dbReference>
<gene>
    <name evidence="3" type="ORF">GCM10009533_04300</name>
</gene>
<accession>A0ABP3LWG2</accession>
<evidence type="ECO:0000256" key="1">
    <source>
        <dbReference type="SAM" id="Phobius"/>
    </source>
</evidence>
<comment type="caution">
    <text evidence="3">The sequence shown here is derived from an EMBL/GenBank/DDBJ whole genome shotgun (WGS) entry which is preliminary data.</text>
</comment>
<reference evidence="4" key="1">
    <citation type="journal article" date="2019" name="Int. J. Syst. Evol. Microbiol.">
        <title>The Global Catalogue of Microorganisms (GCM) 10K type strain sequencing project: providing services to taxonomists for standard genome sequencing and annotation.</title>
        <authorList>
            <consortium name="The Broad Institute Genomics Platform"/>
            <consortium name="The Broad Institute Genome Sequencing Center for Infectious Disease"/>
            <person name="Wu L."/>
            <person name="Ma J."/>
        </authorList>
    </citation>
    <scope>NUCLEOTIDE SEQUENCE [LARGE SCALE GENOMIC DNA]</scope>
    <source>
        <strain evidence="4">JCM 10303</strain>
    </source>
</reference>
<dbReference type="RefSeq" id="WP_009948005.1">
    <property type="nucleotide sequence ID" value="NZ_BAAAGS010000002.1"/>
</dbReference>
<dbReference type="EMBL" id="BAAAGS010000002">
    <property type="protein sequence ID" value="GAA0508637.1"/>
    <property type="molecule type" value="Genomic_DNA"/>
</dbReference>
<name>A0ABP3LWG2_SACER</name>
<evidence type="ECO:0000313" key="4">
    <source>
        <dbReference type="Proteomes" id="UP001500729"/>
    </source>
</evidence>
<keyword evidence="4" id="KW-1185">Reference proteome</keyword>
<dbReference type="SUPFAM" id="SSF101898">
    <property type="entry name" value="NHL repeat"/>
    <property type="match status" value="1"/>
</dbReference>
<proteinExistence type="predicted"/>
<feature type="domain" description="FbpC C-terminal regulatory nucleotide binding" evidence="2">
    <location>
        <begin position="125"/>
        <end position="178"/>
    </location>
</feature>
<keyword evidence="1" id="KW-0472">Membrane</keyword>
<organism evidence="3 4">
    <name type="scientific">Saccharopolyspora erythraea</name>
    <name type="common">Streptomyces erythraeus</name>
    <dbReference type="NCBI Taxonomy" id="1836"/>
    <lineage>
        <taxon>Bacteria</taxon>
        <taxon>Bacillati</taxon>
        <taxon>Actinomycetota</taxon>
        <taxon>Actinomycetes</taxon>
        <taxon>Pseudonocardiales</taxon>
        <taxon>Pseudonocardiaceae</taxon>
        <taxon>Saccharopolyspora</taxon>
    </lineage>
</organism>
<dbReference type="Pfam" id="PF17845">
    <property type="entry name" value="FbpC_C_terminal"/>
    <property type="match status" value="1"/>
</dbReference>
<keyword evidence="1" id="KW-1133">Transmembrane helix</keyword>
<evidence type="ECO:0000313" key="3">
    <source>
        <dbReference type="EMBL" id="GAA0508637.1"/>
    </source>
</evidence>
<dbReference type="Proteomes" id="UP001500729">
    <property type="component" value="Unassembled WGS sequence"/>
</dbReference>
<keyword evidence="1" id="KW-0812">Transmembrane</keyword>
<dbReference type="InterPro" id="IPR041230">
    <property type="entry name" value="FbpC_C"/>
</dbReference>
<evidence type="ECO:0000259" key="2">
    <source>
        <dbReference type="Pfam" id="PF17845"/>
    </source>
</evidence>